<dbReference type="RefSeq" id="XP_002787806.1">
    <property type="nucleotide sequence ID" value="XM_002787760.1"/>
</dbReference>
<protein>
    <recommendedName>
        <fullName evidence="3">Exportin-1/Importin-beta-like domain-containing protein</fullName>
    </recommendedName>
</protein>
<dbReference type="InterPro" id="IPR016024">
    <property type="entry name" value="ARM-type_fold"/>
</dbReference>
<evidence type="ECO:0000313" key="2">
    <source>
        <dbReference type="Proteomes" id="UP000007800"/>
    </source>
</evidence>
<dbReference type="OrthoDB" id="2215036at2759"/>
<dbReference type="InParanoid" id="C5K7R7"/>
<dbReference type="AlphaFoldDB" id="C5K7R7"/>
<name>C5K7R7_PERM5</name>
<proteinExistence type="predicted"/>
<dbReference type="OMA" id="ESCRFEC"/>
<dbReference type="Gene3D" id="1.25.10.10">
    <property type="entry name" value="Leucine-rich Repeat Variant"/>
    <property type="match status" value="1"/>
</dbReference>
<evidence type="ECO:0008006" key="3">
    <source>
        <dbReference type="Google" id="ProtNLM"/>
    </source>
</evidence>
<sequence>MLESVCVIISDLGRYPPQVGMEALNLLIREGVMKRWGQSPDASNGGRYFEASKDAVRSTLQDAALALENSDMSGKAPVPKFLRSKLLSVIVEICIRDWPSAWTDIITVLGNSAAAANDCDQACFTIDLVSELAEATDTKEGYVLAANRRKALVVGFSEFQPILFEMLKHFLSAFPDRVQFSLSTVRMLRALCVMFCRCDFLLTLEIDVYLMNILANTTDRHLALEVISTLQVFAENISKPRPVSLPDSMRPCSEAELGRLILAICSLSERVHVASITASQSSVYEMHRQTAYLIQQMVESATNSFLVHHPEHLGAALQAIKLMWNYPSPYLQLCASTALELLARRVCSRAVAGVKNNSGVSDQPCRMAVWNQADTLAEYFYHLWVVCQQEPQAACTDLCQHYRTVGMGSNAGDVPINAYCAVWKRLSEEDAEAYGDDVDMIVGKSKSCALITLRTILSIPDTEVSMRHTTAVRVAATILERDELSLKEYSAALNLLECLLKPFVLPSKPNGQTVADPKANLDETELRSLLSNIVARACVTSFSTTASWTPEHLKRFYDFIPCAVERLPSNVLGGLIEKCMSDGSRPPTMPDGSLNVPMMTTAQNAVLCMCKKLSGMDLDKAQLISSLAGVSRSHGVLSCSWAVEGLLLLGLSPAESKCIYDEVATTLIRVTEEGCRFECIAIDTAEDIARKAIRLLTMCLSCLSAAEAAEERDTSSPQESSEMDQVLVEFANSITPPVMKWMTLLHNRCSGSWWIPQSERRASSAAEDQLVDMCHDEWTSIMGHKPPCTVEAMFPLPTATPACSDKSRRQLYQLRCNVYRTLGALARVPTLKCRLIELVGAAVSAAQSGRTSPNHLELLLRYALQPGLKDASSGPLVEASTILYSNIPSALWKVYEKGAPQGDKTGTTSLLFYSAVARCGRTLLDGIRELLKLAQVDTGVDLRLAPAKRPSLPANRKSLTKRQLRNRNHFAGLDMIDSDDEAEDRDDGDDVVAYLNDRQLIKSLLTALSSLLPIPHLTLSVLNLMNATTCRCWTALPESVETRQNFCLSLVDCFLRPALENLIALPQLAYLGGDGALTDLLGDSGRKQTPLLDGVVKLTTTGYLVLAELFRRQCDVAGAPSTVDELFLCPPLFEATKMLCTFTQDDDGVKGWIELLIDTKQANSMTRKQVGSSLKGMLKNKGKAESKVVVVGEQGGDKKLLDSVAGKSSASS</sequence>
<evidence type="ECO:0000313" key="1">
    <source>
        <dbReference type="EMBL" id="EER19602.1"/>
    </source>
</evidence>
<gene>
    <name evidence="1" type="ORF">Pmar_PMAR012585</name>
</gene>
<dbReference type="InterPro" id="IPR011989">
    <property type="entry name" value="ARM-like"/>
</dbReference>
<dbReference type="EMBL" id="GG671079">
    <property type="protein sequence ID" value="EER19602.1"/>
    <property type="molecule type" value="Genomic_DNA"/>
</dbReference>
<accession>C5K7R7</accession>
<dbReference type="SUPFAM" id="SSF48371">
    <property type="entry name" value="ARM repeat"/>
    <property type="match status" value="1"/>
</dbReference>
<dbReference type="GeneID" id="9057441"/>
<organism evidence="2">
    <name type="scientific">Perkinsus marinus (strain ATCC 50983 / TXsc)</name>
    <dbReference type="NCBI Taxonomy" id="423536"/>
    <lineage>
        <taxon>Eukaryota</taxon>
        <taxon>Sar</taxon>
        <taxon>Alveolata</taxon>
        <taxon>Perkinsozoa</taxon>
        <taxon>Perkinsea</taxon>
        <taxon>Perkinsida</taxon>
        <taxon>Perkinsidae</taxon>
        <taxon>Perkinsus</taxon>
    </lineage>
</organism>
<reference evidence="1 2" key="1">
    <citation type="submission" date="2008-07" db="EMBL/GenBank/DDBJ databases">
        <authorList>
            <person name="El-Sayed N."/>
            <person name="Caler E."/>
            <person name="Inman J."/>
            <person name="Amedeo P."/>
            <person name="Hass B."/>
            <person name="Wortman J."/>
        </authorList>
    </citation>
    <scope>NUCLEOTIDE SEQUENCE [LARGE SCALE GENOMIC DNA]</scope>
    <source>
        <strain evidence="2">ATCC 50983 / TXsc</strain>
    </source>
</reference>
<dbReference type="Proteomes" id="UP000007800">
    <property type="component" value="Unassembled WGS sequence"/>
</dbReference>
<keyword evidence="2" id="KW-1185">Reference proteome</keyword>